<evidence type="ECO:0000256" key="5">
    <source>
        <dbReference type="ARBA" id="ARBA00022729"/>
    </source>
</evidence>
<feature type="domain" description="CopC" evidence="10">
    <location>
        <begin position="32"/>
        <end position="128"/>
    </location>
</feature>
<dbReference type="GO" id="GO:0005507">
    <property type="term" value="F:copper ion binding"/>
    <property type="evidence" value="ECO:0007669"/>
    <property type="project" value="InterPro"/>
</dbReference>
<comment type="subcellular location">
    <subcellularLocation>
        <location evidence="1">Cell membrane</location>
        <topology evidence="1">Multi-pass membrane protein</topology>
    </subcellularLocation>
</comment>
<dbReference type="RefSeq" id="WP_047940618.1">
    <property type="nucleotide sequence ID" value="NZ_JARTLH010000008.1"/>
</dbReference>
<dbReference type="PANTHER" id="PTHR34820:SF4">
    <property type="entry name" value="INNER MEMBRANE PROTEIN YEBZ"/>
    <property type="match status" value="1"/>
</dbReference>
<feature type="transmembrane region" description="Helical" evidence="9">
    <location>
        <begin position="240"/>
        <end position="260"/>
    </location>
</feature>
<evidence type="ECO:0000256" key="1">
    <source>
        <dbReference type="ARBA" id="ARBA00004651"/>
    </source>
</evidence>
<dbReference type="EMBL" id="LDPH01000002">
    <property type="protein sequence ID" value="KLV28065.1"/>
    <property type="molecule type" value="Genomic_DNA"/>
</dbReference>
<feature type="transmembrane region" description="Helical" evidence="9">
    <location>
        <begin position="348"/>
        <end position="371"/>
    </location>
</feature>
<keyword evidence="6 9" id="KW-1133">Transmembrane helix</keyword>
<comment type="caution">
    <text evidence="12">The sequence shown here is derived from an EMBL/GenBank/DDBJ whole genome shotgun (WGS) entry which is preliminary data.</text>
</comment>
<feature type="transmembrane region" description="Helical" evidence="9">
    <location>
        <begin position="422"/>
        <end position="440"/>
    </location>
</feature>
<keyword evidence="13" id="KW-1185">Reference proteome</keyword>
<dbReference type="PANTHER" id="PTHR34820">
    <property type="entry name" value="INNER MEMBRANE PROTEIN YEBZ"/>
    <property type="match status" value="1"/>
</dbReference>
<evidence type="ECO:0008006" key="14">
    <source>
        <dbReference type="Google" id="ProtNLM"/>
    </source>
</evidence>
<evidence type="ECO:0000256" key="7">
    <source>
        <dbReference type="ARBA" id="ARBA00023008"/>
    </source>
</evidence>
<feature type="transmembrane region" description="Helical" evidence="9">
    <location>
        <begin position="301"/>
        <end position="327"/>
    </location>
</feature>
<dbReference type="Pfam" id="PF04234">
    <property type="entry name" value="CopC"/>
    <property type="match status" value="1"/>
</dbReference>
<feature type="domain" description="Copper resistance protein D" evidence="11">
    <location>
        <begin position="343"/>
        <end position="436"/>
    </location>
</feature>
<feature type="transmembrane region" description="Helical" evidence="9">
    <location>
        <begin position="386"/>
        <end position="410"/>
    </location>
</feature>
<dbReference type="InterPro" id="IPR032694">
    <property type="entry name" value="CopC/D"/>
</dbReference>
<evidence type="ECO:0000256" key="9">
    <source>
        <dbReference type="SAM" id="Phobius"/>
    </source>
</evidence>
<dbReference type="Proteomes" id="UP000036045">
    <property type="component" value="Unassembled WGS sequence"/>
</dbReference>
<keyword evidence="2" id="KW-1003">Cell membrane</keyword>
<dbReference type="Pfam" id="PF05425">
    <property type="entry name" value="CopD"/>
    <property type="match status" value="1"/>
</dbReference>
<accession>A0A0J1LG18</accession>
<evidence type="ECO:0000259" key="11">
    <source>
        <dbReference type="Pfam" id="PF05425"/>
    </source>
</evidence>
<dbReference type="InterPro" id="IPR014755">
    <property type="entry name" value="Cu-Rt/internalin_Ig-like"/>
</dbReference>
<gene>
    <name evidence="12" type="ORF">ABW02_04060</name>
</gene>
<evidence type="ECO:0000313" key="12">
    <source>
        <dbReference type="EMBL" id="KLV28065.1"/>
    </source>
</evidence>
<dbReference type="PATRIC" id="fig|1397.4.peg.2101"/>
<sequence length="555" mass="62625">MILKVDSKRLFMILPIVVLMFSFLGINKVSAHAYITNSNPSENEILKTAPEKVYIEFNEKIQTGFKILNVLNSSGERVDKKNVVINPDTEKSMEVDLKSDLPNDIYTVEWRVVSADGHSVSGMIPFSIGELPDGAAFPTQQDNGNLVSFISTMINKGFLYIGFSIYMGLLLFYTIWYRNEKLSAKLVKRTKKISIIAVLFLAISIISSLVIQTQSYAGVSLLASIKPSNLMETLTSTKEGIIWIVQMILLAILFLAQRFIWTKEAYLERKHWIIPGLAFIGIMLSKAFLGHPSSSPYETVAIVLDFFHLIAASIWLGGMIVIILFLREGIFSKEGEGHDLYWATMERYSLWALITVAVLAISGAINASLLIPDFQSLVSTAYGKVLLIKIGLLVLMLIFGAYHLVSRLLLRKKDFYKKSIKMEITLGILILLVTTAFTQIQTPTLPIDLPFYEEAELGYNENISLSITPKKTGVQNQYEVFVFDNNRKPIDPVEQITISLRQGEKEMSFPLTKEKEGHYFAENLQLNQPGKWDVEIHVLTDKLESLDYSYSIDIR</sequence>
<dbReference type="InterPro" id="IPR008457">
    <property type="entry name" value="Cu-R_CopD_dom"/>
</dbReference>
<dbReference type="GO" id="GO:0042597">
    <property type="term" value="C:periplasmic space"/>
    <property type="evidence" value="ECO:0007669"/>
    <property type="project" value="InterPro"/>
</dbReference>
<keyword evidence="3 9" id="KW-0812">Transmembrane</keyword>
<keyword evidence="4" id="KW-0479">Metal-binding</keyword>
<evidence type="ECO:0000259" key="10">
    <source>
        <dbReference type="Pfam" id="PF04234"/>
    </source>
</evidence>
<dbReference type="GO" id="GO:0006825">
    <property type="term" value="P:copper ion transport"/>
    <property type="evidence" value="ECO:0007669"/>
    <property type="project" value="InterPro"/>
</dbReference>
<keyword evidence="7" id="KW-0186">Copper</keyword>
<proteinExistence type="predicted"/>
<evidence type="ECO:0000256" key="6">
    <source>
        <dbReference type="ARBA" id="ARBA00022989"/>
    </source>
</evidence>
<name>A0A0J1LG18_NIACI</name>
<feature type="transmembrane region" description="Helical" evidence="9">
    <location>
        <begin position="193"/>
        <end position="211"/>
    </location>
</feature>
<evidence type="ECO:0000256" key="8">
    <source>
        <dbReference type="ARBA" id="ARBA00023136"/>
    </source>
</evidence>
<keyword evidence="8 9" id="KW-0472">Membrane</keyword>
<dbReference type="OrthoDB" id="2353937at2"/>
<reference evidence="12 13" key="1">
    <citation type="submission" date="2015-05" db="EMBL/GenBank/DDBJ databases">
        <title>Whole genome sequence and identification of bacterial endophytes from Costus igneus.</title>
        <authorList>
            <person name="Lee Y.P."/>
            <person name="Gan H.M."/>
            <person name="Eng W."/>
            <person name="Wheatley M.S."/>
            <person name="Caraballo A."/>
            <person name="Polter S."/>
            <person name="Savka M.A."/>
            <person name="Hudson A.O."/>
        </authorList>
    </citation>
    <scope>NUCLEOTIDE SEQUENCE [LARGE SCALE GENOMIC DNA]</scope>
    <source>
        <strain evidence="12 13">RIT379</strain>
    </source>
</reference>
<dbReference type="SUPFAM" id="SSF81296">
    <property type="entry name" value="E set domains"/>
    <property type="match status" value="1"/>
</dbReference>
<feature type="transmembrane region" description="Helical" evidence="9">
    <location>
        <begin position="157"/>
        <end position="177"/>
    </location>
</feature>
<evidence type="ECO:0000256" key="3">
    <source>
        <dbReference type="ARBA" id="ARBA00022692"/>
    </source>
</evidence>
<dbReference type="GO" id="GO:0046688">
    <property type="term" value="P:response to copper ion"/>
    <property type="evidence" value="ECO:0007669"/>
    <property type="project" value="InterPro"/>
</dbReference>
<organism evidence="12 13">
    <name type="scientific">Niallia circulans</name>
    <name type="common">Bacillus circulans</name>
    <dbReference type="NCBI Taxonomy" id="1397"/>
    <lineage>
        <taxon>Bacteria</taxon>
        <taxon>Bacillati</taxon>
        <taxon>Bacillota</taxon>
        <taxon>Bacilli</taxon>
        <taxon>Bacillales</taxon>
        <taxon>Bacillaceae</taxon>
        <taxon>Niallia</taxon>
    </lineage>
</organism>
<dbReference type="InterPro" id="IPR014756">
    <property type="entry name" value="Ig_E-set"/>
</dbReference>
<dbReference type="AlphaFoldDB" id="A0A0J1LG18"/>
<dbReference type="GO" id="GO:0005886">
    <property type="term" value="C:plasma membrane"/>
    <property type="evidence" value="ECO:0007669"/>
    <property type="project" value="UniProtKB-SubCell"/>
</dbReference>
<keyword evidence="5" id="KW-0732">Signal</keyword>
<evidence type="ECO:0000313" key="13">
    <source>
        <dbReference type="Proteomes" id="UP000036045"/>
    </source>
</evidence>
<protein>
    <recommendedName>
        <fullName evidence="14">Copper resistance protein CopC</fullName>
    </recommendedName>
</protein>
<feature type="transmembrane region" description="Helical" evidence="9">
    <location>
        <begin position="272"/>
        <end position="289"/>
    </location>
</feature>
<evidence type="ECO:0000256" key="4">
    <source>
        <dbReference type="ARBA" id="ARBA00022723"/>
    </source>
</evidence>
<dbReference type="InterPro" id="IPR007348">
    <property type="entry name" value="CopC_dom"/>
</dbReference>
<dbReference type="Gene3D" id="2.60.40.1220">
    <property type="match status" value="1"/>
</dbReference>
<evidence type="ECO:0000256" key="2">
    <source>
        <dbReference type="ARBA" id="ARBA00022475"/>
    </source>
</evidence>